<comment type="caution">
    <text evidence="28">The sequence shown here is derived from an EMBL/GenBank/DDBJ whole genome shotgun (WGS) entry which is preliminary data.</text>
</comment>
<evidence type="ECO:0000256" key="3">
    <source>
        <dbReference type="ARBA" id="ARBA00004138"/>
    </source>
</evidence>
<dbReference type="CDD" id="cd08838">
    <property type="entry name" value="ArfGap_AGFG"/>
    <property type="match status" value="1"/>
</dbReference>
<dbReference type="PROSITE" id="PS50011">
    <property type="entry name" value="PROTEIN_KINASE_DOM"/>
    <property type="match status" value="1"/>
</dbReference>
<keyword evidence="11" id="KW-0479">Metal-binding</keyword>
<comment type="cofactor">
    <cofactor evidence="1">
        <name>Mg(2+)</name>
        <dbReference type="ChEBI" id="CHEBI:18420"/>
    </cofactor>
</comment>
<keyword evidence="10" id="KW-0808">Transferase</keyword>
<dbReference type="PROSITE" id="PS00107">
    <property type="entry name" value="PROTEIN_KINASE_ATP"/>
    <property type="match status" value="1"/>
</dbReference>
<dbReference type="InterPro" id="IPR038508">
    <property type="entry name" value="ArfGAP_dom_sf"/>
</dbReference>
<feature type="region of interest" description="Disordered" evidence="25">
    <location>
        <begin position="189"/>
        <end position="227"/>
    </location>
</feature>
<keyword evidence="16 24" id="KW-0067">ATP-binding</keyword>
<dbReference type="InterPro" id="IPR008271">
    <property type="entry name" value="Ser/Thr_kinase_AS"/>
</dbReference>
<dbReference type="InterPro" id="IPR001164">
    <property type="entry name" value="ArfGAP_dom"/>
</dbReference>
<feature type="region of interest" description="Disordered" evidence="25">
    <location>
        <begin position="926"/>
        <end position="948"/>
    </location>
</feature>
<feature type="binding site" evidence="24">
    <location>
        <position position="601"/>
    </location>
    <ligand>
        <name>ATP</name>
        <dbReference type="ChEBI" id="CHEBI:30616"/>
    </ligand>
</feature>
<feature type="domain" description="Protein kinase" evidence="26">
    <location>
        <begin position="571"/>
        <end position="851"/>
    </location>
</feature>
<dbReference type="PRINTS" id="PR00405">
    <property type="entry name" value="REVINTRACTNG"/>
</dbReference>
<comment type="similarity">
    <text evidence="5">Belongs to the protein kinase superfamily. CMGC Ser/Thr protein kinase family. CDC2/CDKX subfamily.</text>
</comment>
<dbReference type="FunFam" id="3.30.200.20:FF:000071">
    <property type="entry name" value="serine/threonine-protein kinase MAK isoform X1"/>
    <property type="match status" value="1"/>
</dbReference>
<dbReference type="GO" id="GO:0005856">
    <property type="term" value="C:cytoskeleton"/>
    <property type="evidence" value="ECO:0007669"/>
    <property type="project" value="UniProtKB-SubCell"/>
</dbReference>
<dbReference type="GO" id="GO:0005524">
    <property type="term" value="F:ATP binding"/>
    <property type="evidence" value="ECO:0007669"/>
    <property type="project" value="UniProtKB-UniRule"/>
</dbReference>
<keyword evidence="13 23" id="KW-0863">Zinc-finger</keyword>
<evidence type="ECO:0000256" key="10">
    <source>
        <dbReference type="ARBA" id="ARBA00022679"/>
    </source>
</evidence>
<evidence type="ECO:0000256" key="11">
    <source>
        <dbReference type="ARBA" id="ARBA00022723"/>
    </source>
</evidence>
<dbReference type="GO" id="GO:0005634">
    <property type="term" value="C:nucleus"/>
    <property type="evidence" value="ECO:0007669"/>
    <property type="project" value="UniProtKB-SubCell"/>
</dbReference>
<gene>
    <name evidence="28" type="primary">MAK</name>
    <name evidence="28" type="ORF">T10_3588</name>
</gene>
<evidence type="ECO:0000256" key="24">
    <source>
        <dbReference type="PROSITE-ProRule" id="PRU10141"/>
    </source>
</evidence>
<keyword evidence="12 24" id="KW-0547">Nucleotide-binding</keyword>
<evidence type="ECO:0000256" key="16">
    <source>
        <dbReference type="ARBA" id="ARBA00022840"/>
    </source>
</evidence>
<dbReference type="GO" id="GO:0008270">
    <property type="term" value="F:zinc ion binding"/>
    <property type="evidence" value="ECO:0007669"/>
    <property type="project" value="UniProtKB-KW"/>
</dbReference>
<keyword evidence="9" id="KW-0597">Phosphoprotein</keyword>
<feature type="region of interest" description="Disordered" evidence="25">
    <location>
        <begin position="976"/>
        <end position="997"/>
    </location>
</feature>
<dbReference type="Pfam" id="PF00069">
    <property type="entry name" value="Pkinase"/>
    <property type="match status" value="1"/>
</dbReference>
<evidence type="ECO:0000256" key="5">
    <source>
        <dbReference type="ARBA" id="ARBA00006485"/>
    </source>
</evidence>
<dbReference type="PANTHER" id="PTHR24055">
    <property type="entry name" value="MITOGEN-ACTIVATED PROTEIN KINASE"/>
    <property type="match status" value="1"/>
</dbReference>
<dbReference type="EMBL" id="JYDO01000123">
    <property type="protein sequence ID" value="KRZ70008.1"/>
    <property type="molecule type" value="Genomic_DNA"/>
</dbReference>
<reference evidence="28 29" key="1">
    <citation type="submission" date="2015-01" db="EMBL/GenBank/DDBJ databases">
        <title>Evolution of Trichinella species and genotypes.</title>
        <authorList>
            <person name="Korhonen P.K."/>
            <person name="Edoardo P."/>
            <person name="Giuseppe L.R."/>
            <person name="Gasser R.B."/>
        </authorList>
    </citation>
    <scope>NUCLEOTIDE SEQUENCE [LARGE SCALE GENOMIC DNA]</scope>
    <source>
        <strain evidence="28">ISS1980</strain>
    </source>
</reference>
<keyword evidence="18" id="KW-0206">Cytoskeleton</keyword>
<keyword evidence="29" id="KW-1185">Reference proteome</keyword>
<dbReference type="STRING" id="268474.A0A0V1MDL4"/>
<dbReference type="FunFam" id="1.10.220.150:FF:000005">
    <property type="entry name" value="Arf-GAP domain and FG repeat-containing protein 1"/>
    <property type="match status" value="1"/>
</dbReference>
<dbReference type="InterPro" id="IPR000719">
    <property type="entry name" value="Prot_kinase_dom"/>
</dbReference>
<evidence type="ECO:0000256" key="20">
    <source>
        <dbReference type="ARBA" id="ARBA00023273"/>
    </source>
</evidence>
<dbReference type="InterPro" id="IPR017441">
    <property type="entry name" value="Protein_kinase_ATP_BS"/>
</dbReference>
<evidence type="ECO:0000256" key="1">
    <source>
        <dbReference type="ARBA" id="ARBA00001946"/>
    </source>
</evidence>
<sequence length="1334" mass="149941">MPLENKLKFCGLSERCSVIKFDSGSFAEAFGKKMFGSNRSKERARPPVSLKMSNSKKKQDDKNLKLLRELAALPKNKQCFDCYQRGPTYIDMTIGSFVCTSCSGLLRGLNPPHRVKSISMATFTPDEIDFIKSRGNEYCQNVWMGRYDKRRGLDERSFKDETQMKDFLILKYEKKRWFVSPSESGLTKTCTAPSSSVTDTLVETGGTSTNQSSSTSVGLSAAQQRPKPTQNLLGKSAFAPGELHPITLPTTTTNNKLLVDFDADPFASAPSAPVEMVQAADKMNFANFASFESQNSLLVPLEAASGNNASDLKGGMTKSTTLPVNINCDKSVTSADKYSALAELDELFRVDANLAKMTQSTGNLANGANTFSGYTSSQPTYSTVNTGMKGMHAHSFFGSQPAASFSSVAPTNVDPFSSLTTLASVPWNPFFTNQSCEDNNMNKSMQGGSSSNTLFAANMQAANVNAQNFSGQPSNLASSIMQQSVRICVFKLRNIHLKRMDQAGIHFCRPLMVQEERVILINGVDIRYISNFCLCICDLRWRYFWNGKLSGYSLYKSCSIIMNGSILANRYRLLKEIGDGTFGEVWLAKRLSSNEKVAIKKMKKKYYSWEEAMGLREVKSLKKMNHINVVKLKEVIRENDTLYFIFEYMKENLYEMMKRRDTPFPHSIICNIIAQILNGLAYIHKHGFFHRDMKPENVLCIGPELVKIADFGLAREVRSMPPYTDYVSTRWYRAPEVLLRCRNYSSPIDLWAVGCIMAELFLLRPLFPGSSEIDEIFKICAIIGTPSREEWPEGYQLASMMNFRFPQCVPIPLETIIVNAKSSAIALLKQLLFWNPQRRPTAVQALRSQYFALMERNVCQSKMISESNGSTVANVDLDAKIQSSAQKSNFFTNGLIQSTEKDEKSVAKQNHCLSNSNDNIDQALSRLSTTEEEEEDDDDDEGLRIRSIDVESLSSDKTDVDNFGRTSAYESLLNSGASRRHSNGARRQIPNVPHNENMQTDNLLSMEQCRRRSLKAIASRSVLQKDVDHDEQNREEINNPIIVAGCSEFNLNGSATLKTTEVMPALPQSRRSERRKPSLPKIDQLLTRKKPTSLFTVKLPDQSLWCNSTFSNGLSTLDYLNLPKMNQLKKDTSQKYLSGHAKFTTNETENGIDTVCSIDKPLLGSLQSFQCSASSKSQPPTGRIGWLSKLIFNMLLTIWKNSITALKLFLAVRLEIFNRQSSATWRLKEKPKRLRASQMAGVATSWDAFCDATIKTPLSHSNDALRWFENVTFLACEEYEKSDPRLFHGFNYKRSRNWFDSLNMNIESANMITNNEISTPTEEFTDVFEEGLDQ</sequence>
<dbReference type="SMART" id="SM00220">
    <property type="entry name" value="S_TKc"/>
    <property type="match status" value="1"/>
</dbReference>
<evidence type="ECO:0000256" key="4">
    <source>
        <dbReference type="ARBA" id="ARBA00004245"/>
    </source>
</evidence>
<evidence type="ECO:0000256" key="2">
    <source>
        <dbReference type="ARBA" id="ARBA00004123"/>
    </source>
</evidence>
<dbReference type="InterPro" id="IPR050117">
    <property type="entry name" value="MAPK"/>
</dbReference>
<evidence type="ECO:0000256" key="8">
    <source>
        <dbReference type="ARBA" id="ARBA00022527"/>
    </source>
</evidence>
<evidence type="ECO:0000256" key="19">
    <source>
        <dbReference type="ARBA" id="ARBA00023242"/>
    </source>
</evidence>
<dbReference type="CDD" id="cd07830">
    <property type="entry name" value="STKc_MAK_like"/>
    <property type="match status" value="1"/>
</dbReference>
<evidence type="ECO:0000259" key="27">
    <source>
        <dbReference type="PROSITE" id="PS50115"/>
    </source>
</evidence>
<evidence type="ECO:0000256" key="18">
    <source>
        <dbReference type="ARBA" id="ARBA00023212"/>
    </source>
</evidence>
<evidence type="ECO:0000256" key="13">
    <source>
        <dbReference type="ARBA" id="ARBA00022771"/>
    </source>
</evidence>
<feature type="compositionally biased region" description="Low complexity" evidence="25">
    <location>
        <begin position="204"/>
        <end position="220"/>
    </location>
</feature>
<dbReference type="GO" id="GO:0005929">
    <property type="term" value="C:cilium"/>
    <property type="evidence" value="ECO:0007669"/>
    <property type="project" value="UniProtKB-SubCell"/>
</dbReference>
<accession>A0A0V1MDL4</accession>
<dbReference type="SMART" id="SM00105">
    <property type="entry name" value="ArfGap"/>
    <property type="match status" value="1"/>
</dbReference>
<dbReference type="Pfam" id="PF01412">
    <property type="entry name" value="ArfGap"/>
    <property type="match status" value="1"/>
</dbReference>
<evidence type="ECO:0000256" key="14">
    <source>
        <dbReference type="ARBA" id="ARBA00022777"/>
    </source>
</evidence>
<dbReference type="Gene3D" id="1.10.220.150">
    <property type="entry name" value="Arf GTPase activating protein"/>
    <property type="match status" value="1"/>
</dbReference>
<feature type="region of interest" description="Disordered" evidence="25">
    <location>
        <begin position="38"/>
        <end position="60"/>
    </location>
</feature>
<evidence type="ECO:0000256" key="22">
    <source>
        <dbReference type="ARBA" id="ARBA00048679"/>
    </source>
</evidence>
<name>A0A0V1MDL4_9BILA</name>
<dbReference type="OrthoDB" id="2158884at2759"/>
<dbReference type="InterPro" id="IPR037278">
    <property type="entry name" value="ARFGAP/RecO"/>
</dbReference>
<evidence type="ECO:0000256" key="21">
    <source>
        <dbReference type="ARBA" id="ARBA00047899"/>
    </source>
</evidence>
<dbReference type="FunFam" id="1.10.510.10:FF:000104">
    <property type="entry name" value="serine/threonine-protein kinase MAK isoform X1"/>
    <property type="match status" value="1"/>
</dbReference>
<proteinExistence type="inferred from homology"/>
<protein>
    <recommendedName>
        <fullName evidence="6">non-specific serine/threonine protein kinase</fullName>
        <ecNumber evidence="6">2.7.11.1</ecNumber>
    </recommendedName>
</protein>
<keyword evidence="19" id="KW-0539">Nucleus</keyword>
<evidence type="ECO:0000256" key="6">
    <source>
        <dbReference type="ARBA" id="ARBA00012513"/>
    </source>
</evidence>
<dbReference type="Gene3D" id="1.10.510.10">
    <property type="entry name" value="Transferase(Phosphotransferase) domain 1"/>
    <property type="match status" value="1"/>
</dbReference>
<evidence type="ECO:0000313" key="28">
    <source>
        <dbReference type="EMBL" id="KRZ70008.1"/>
    </source>
</evidence>
<comment type="catalytic activity">
    <reaction evidence="21">
        <text>L-threonyl-[protein] + ATP = O-phospho-L-threonyl-[protein] + ADP + H(+)</text>
        <dbReference type="Rhea" id="RHEA:46608"/>
        <dbReference type="Rhea" id="RHEA-COMP:11060"/>
        <dbReference type="Rhea" id="RHEA-COMP:11605"/>
        <dbReference type="ChEBI" id="CHEBI:15378"/>
        <dbReference type="ChEBI" id="CHEBI:30013"/>
        <dbReference type="ChEBI" id="CHEBI:30616"/>
        <dbReference type="ChEBI" id="CHEBI:61977"/>
        <dbReference type="ChEBI" id="CHEBI:456216"/>
        <dbReference type="EC" id="2.7.11.1"/>
    </reaction>
</comment>
<dbReference type="PROSITE" id="PS50115">
    <property type="entry name" value="ARFGAP"/>
    <property type="match status" value="1"/>
</dbReference>
<evidence type="ECO:0000256" key="15">
    <source>
        <dbReference type="ARBA" id="ARBA00022833"/>
    </source>
</evidence>
<feature type="compositionally biased region" description="Polar residues" evidence="25">
    <location>
        <begin position="907"/>
        <end position="921"/>
    </location>
</feature>
<dbReference type="SUPFAM" id="SSF57863">
    <property type="entry name" value="ArfGap/RecO-like zinc finger"/>
    <property type="match status" value="1"/>
</dbReference>
<dbReference type="GO" id="GO:0004674">
    <property type="term" value="F:protein serine/threonine kinase activity"/>
    <property type="evidence" value="ECO:0007669"/>
    <property type="project" value="UniProtKB-KW"/>
</dbReference>
<evidence type="ECO:0000256" key="12">
    <source>
        <dbReference type="ARBA" id="ARBA00022741"/>
    </source>
</evidence>
<feature type="compositionally biased region" description="Polar residues" evidence="25">
    <location>
        <begin position="189"/>
        <end position="201"/>
    </location>
</feature>
<keyword evidence="14 28" id="KW-0418">Kinase</keyword>
<evidence type="ECO:0000256" key="9">
    <source>
        <dbReference type="ARBA" id="ARBA00022553"/>
    </source>
</evidence>
<keyword evidence="15" id="KW-0862">Zinc</keyword>
<evidence type="ECO:0000313" key="29">
    <source>
        <dbReference type="Proteomes" id="UP000054843"/>
    </source>
</evidence>
<keyword evidence="7" id="KW-0963">Cytoplasm</keyword>
<evidence type="ECO:0000256" key="17">
    <source>
        <dbReference type="ARBA" id="ARBA00022842"/>
    </source>
</evidence>
<feature type="domain" description="Arf-GAP" evidence="27">
    <location>
        <begin position="61"/>
        <end position="186"/>
    </location>
</feature>
<dbReference type="InterPro" id="IPR011009">
    <property type="entry name" value="Kinase-like_dom_sf"/>
</dbReference>
<dbReference type="Proteomes" id="UP000054843">
    <property type="component" value="Unassembled WGS sequence"/>
</dbReference>
<dbReference type="GO" id="GO:0005096">
    <property type="term" value="F:GTPase activator activity"/>
    <property type="evidence" value="ECO:0007669"/>
    <property type="project" value="InterPro"/>
</dbReference>
<comment type="catalytic activity">
    <reaction evidence="22">
        <text>L-seryl-[protein] + ATP = O-phospho-L-seryl-[protein] + ADP + H(+)</text>
        <dbReference type="Rhea" id="RHEA:17989"/>
        <dbReference type="Rhea" id="RHEA-COMP:9863"/>
        <dbReference type="Rhea" id="RHEA-COMP:11604"/>
        <dbReference type="ChEBI" id="CHEBI:15378"/>
        <dbReference type="ChEBI" id="CHEBI:29999"/>
        <dbReference type="ChEBI" id="CHEBI:30616"/>
        <dbReference type="ChEBI" id="CHEBI:83421"/>
        <dbReference type="ChEBI" id="CHEBI:456216"/>
        <dbReference type="EC" id="2.7.11.1"/>
    </reaction>
</comment>
<dbReference type="PROSITE" id="PS00108">
    <property type="entry name" value="PROTEIN_KINASE_ST"/>
    <property type="match status" value="1"/>
</dbReference>
<evidence type="ECO:0000259" key="26">
    <source>
        <dbReference type="PROSITE" id="PS50011"/>
    </source>
</evidence>
<dbReference type="SUPFAM" id="SSF56112">
    <property type="entry name" value="Protein kinase-like (PK-like)"/>
    <property type="match status" value="1"/>
</dbReference>
<evidence type="ECO:0000256" key="23">
    <source>
        <dbReference type="PROSITE-ProRule" id="PRU00288"/>
    </source>
</evidence>
<evidence type="ECO:0000256" key="25">
    <source>
        <dbReference type="SAM" id="MobiDB-lite"/>
    </source>
</evidence>
<keyword evidence="8" id="KW-0723">Serine/threonine-protein kinase</keyword>
<dbReference type="EC" id="2.7.11.1" evidence="6"/>
<keyword evidence="17" id="KW-0460">Magnesium</keyword>
<organism evidence="28 29">
    <name type="scientific">Trichinella papuae</name>
    <dbReference type="NCBI Taxonomy" id="268474"/>
    <lineage>
        <taxon>Eukaryota</taxon>
        <taxon>Metazoa</taxon>
        <taxon>Ecdysozoa</taxon>
        <taxon>Nematoda</taxon>
        <taxon>Enoplea</taxon>
        <taxon>Dorylaimia</taxon>
        <taxon>Trichinellida</taxon>
        <taxon>Trichinellidae</taxon>
        <taxon>Trichinella</taxon>
    </lineage>
</organism>
<comment type="subcellular location">
    <subcellularLocation>
        <location evidence="3">Cell projection</location>
        <location evidence="3">Cilium</location>
    </subcellularLocation>
    <subcellularLocation>
        <location evidence="4">Cytoplasm</location>
        <location evidence="4">Cytoskeleton</location>
    </subcellularLocation>
    <subcellularLocation>
        <location evidence="2">Nucleus</location>
    </subcellularLocation>
</comment>
<feature type="region of interest" description="Disordered" evidence="25">
    <location>
        <begin position="902"/>
        <end position="921"/>
    </location>
</feature>
<dbReference type="Gene3D" id="3.30.200.20">
    <property type="entry name" value="Phosphorylase Kinase, domain 1"/>
    <property type="match status" value="1"/>
</dbReference>
<evidence type="ECO:0000256" key="7">
    <source>
        <dbReference type="ARBA" id="ARBA00022490"/>
    </source>
</evidence>
<keyword evidence="20" id="KW-0966">Cell projection</keyword>
<feature type="compositionally biased region" description="Acidic residues" evidence="25">
    <location>
        <begin position="930"/>
        <end position="941"/>
    </location>
</feature>